<dbReference type="Pfam" id="PF12796">
    <property type="entry name" value="Ank_2"/>
    <property type="match status" value="2"/>
</dbReference>
<dbReference type="SUPFAM" id="SSF52540">
    <property type="entry name" value="P-loop containing nucleoside triphosphate hydrolases"/>
    <property type="match status" value="1"/>
</dbReference>
<sequence length="1665" mass="185744">MGPKGDHSGHHWWKLTGRLKSSKKHKENDQPKHESDRSECSENVSTIDDPWTEAFGELSPGLQAKLRARGIVEDSAVSMQDKVEEFKQEAERLQKLSKEKDWKFSLKGQEVLVRDLTTQIVGWAIKIGDIAIPFASAVSPAAAVWGCATILLKGIENFDTEKRSLLSIAEQVAHAMFLGQLYSNVYTQKRTGNPEVIANLRKATVDLYVCVLTLLAKSLDLTSNTVAQFCRSMFENHKPSGLLSDLANQKSALNEAASLCEVTAKALHDKDFRNLLQATELFQRQYFQTTNEYEQQQIRNWVSKVPYASHRRGLEERRKKDTGNWLIQHEEFLGWMHSPSSEVLWLQGSPGTGKTFLTANVVTYLEERTACTGGGFAYFFCNRDEDDRRKSSPVLRSLVRQLATTSSIEKSMRASLRNLWENSKKDNLDFGRSDCQRQLSESFDTYPTAFIVLDALDEVDKEELRILLEDIRDAMSKTKNIVKLFVASRPEIGVPHSLWPTITIQAQDNFEDIKNYVVGEVEKFIHDFHRDRPTGGSESVPAVEKMKHQIIKDILDKCDNMFLWAALQVKRILVDCHTVEAIENVLNLLPKGLDKAYDRILEDIKQFPDPDQELVEHTLKWIYAAPGLLQTEEIMSAIRVRIKDDCLTLIRPVNEETLLSMCKNLLIVDSDDQWRFCHLSVREYLDKETKSTDSFSETHSFCARICFRTLLLSFDPENLVFSQADPTEEYDLDWPENPIHPANPFSRHCQVYWVFYAKKEVTKTSHVPLLERFLGSPYEASSFYLRWFDYAEKFTGLPRNIMPFVSDYETTLFQGDRRDGNLRKAPIFLLAYFELYEQLREWCENGDINPFHSTNDGDYLLTIAAKSKCKSLCTALIVKGRSFDEELQLCLNQALVASADQGDIAMMEYLIGEGANVNLLPEWKGRFHYYSGPVDAAARRGDLASVIYLMEKANAVVGDALFWAAESESEKAGLDIIKYLIEDHKADPNLPPKRFRGESAFAIATKSCRRDMIKYYLEETNVEVNALYRTGYSGSPLCAMIWSGSLEDVRYLIEKGKADVNLLHEFVGCGSALAAAAYYGELEKVKYFVEEAGAKPDLQLKVGDFGSALTAALASFRHHRFEVVKYLVPRAQVNLPLLCGNYGSAFSAAFLTGLSVTKVNMDIVQLFIQAGADVNMRHRTGRYGSPFIAAAFLAKDLDIIKYLVDKCGADIHALHLTGDYGNALVAAANGGNLEVVRYLVDSGLDADCEFRTGAYGSALVAAAAAAAVESWRRPDPAVVKYLLNLEVDTNRELQIGCYGSALVATAALGRLEQMKYLVENGKANVDLVLRSGSFRSALIAAAAKSNLREVEYLVEKGRANVDLLLGSGYFGSALIAAITSTFEFPVDQDIIKTLWKSSLDIDLATQILDDNLTRVVLSASFAPHSKLKETFRVVKYLVDAGANVNLELKVGAFGNALTAAVAIGNLEQVKYLMREGSANANLQLNTGSFGSALVVAIIAYSKIRKLHPDAIHPTAMETLKEIVLGHTSSFFKTDWPSKSMTAAVARSLIDSTKSSLIDIIVYLLESGADTNLQLNVGPFRSALVAAAATGSFWHVRYLVENAQADVSLQLQNGPYANAYEAAVAHEHHDIAEYLARNAGGDYAVSFPSSLSISANPHDEGQQERE</sequence>
<evidence type="ECO:0000256" key="2">
    <source>
        <dbReference type="SAM" id="MobiDB-lite"/>
    </source>
</evidence>
<keyword evidence="1" id="KW-0677">Repeat</keyword>
<dbReference type="Pfam" id="PF24883">
    <property type="entry name" value="NPHP3_N"/>
    <property type="match status" value="1"/>
</dbReference>
<reference evidence="5" key="1">
    <citation type="submission" date="2022-12" db="EMBL/GenBank/DDBJ databases">
        <authorList>
            <person name="Petersen C."/>
        </authorList>
    </citation>
    <scope>NUCLEOTIDE SEQUENCE</scope>
    <source>
        <strain evidence="5">IBT 35673</strain>
    </source>
</reference>
<feature type="domain" description="GPI inositol-deacylase winged helix" evidence="3">
    <location>
        <begin position="615"/>
        <end position="693"/>
    </location>
</feature>
<comment type="caution">
    <text evidence="5">The sequence shown here is derived from an EMBL/GenBank/DDBJ whole genome shotgun (WGS) entry which is preliminary data.</text>
</comment>
<dbReference type="SMART" id="SM00248">
    <property type="entry name" value="ANK"/>
    <property type="match status" value="14"/>
</dbReference>
<evidence type="ECO:0000313" key="6">
    <source>
        <dbReference type="Proteomes" id="UP001147695"/>
    </source>
</evidence>
<feature type="domain" description="Nephrocystin 3-like N-terminal" evidence="4">
    <location>
        <begin position="321"/>
        <end position="489"/>
    </location>
</feature>
<dbReference type="InterPro" id="IPR054471">
    <property type="entry name" value="GPIID_WHD"/>
</dbReference>
<organism evidence="5 6">
    <name type="scientific">Penicillium brevicompactum</name>
    <dbReference type="NCBI Taxonomy" id="5074"/>
    <lineage>
        <taxon>Eukaryota</taxon>
        <taxon>Fungi</taxon>
        <taxon>Dikarya</taxon>
        <taxon>Ascomycota</taxon>
        <taxon>Pezizomycotina</taxon>
        <taxon>Eurotiomycetes</taxon>
        <taxon>Eurotiomycetidae</taxon>
        <taxon>Eurotiales</taxon>
        <taxon>Aspergillaceae</taxon>
        <taxon>Penicillium</taxon>
    </lineage>
</organism>
<dbReference type="InterPro" id="IPR002110">
    <property type="entry name" value="Ankyrin_rpt"/>
</dbReference>
<dbReference type="SUPFAM" id="SSF48403">
    <property type="entry name" value="Ankyrin repeat"/>
    <property type="match status" value="4"/>
</dbReference>
<protein>
    <submittedName>
        <fullName evidence="5">Aldehyde dehydrogenase C-terminal</fullName>
    </submittedName>
</protein>
<dbReference type="InterPro" id="IPR027417">
    <property type="entry name" value="P-loop_NTPase"/>
</dbReference>
<dbReference type="PANTHER" id="PTHR10039">
    <property type="entry name" value="AMELOGENIN"/>
    <property type="match status" value="1"/>
</dbReference>
<name>A0A9W9Q1Q9_PENBR</name>
<dbReference type="EMBL" id="JAPZBQ010000006">
    <property type="protein sequence ID" value="KAJ5322739.1"/>
    <property type="molecule type" value="Genomic_DNA"/>
</dbReference>
<dbReference type="Pfam" id="PF22939">
    <property type="entry name" value="WHD_GPIID"/>
    <property type="match status" value="1"/>
</dbReference>
<evidence type="ECO:0000256" key="1">
    <source>
        <dbReference type="ARBA" id="ARBA00022737"/>
    </source>
</evidence>
<evidence type="ECO:0000259" key="4">
    <source>
        <dbReference type="Pfam" id="PF24883"/>
    </source>
</evidence>
<dbReference type="Gene3D" id="1.25.40.20">
    <property type="entry name" value="Ankyrin repeat-containing domain"/>
    <property type="match status" value="5"/>
</dbReference>
<reference evidence="5" key="2">
    <citation type="journal article" date="2023" name="IMA Fungus">
        <title>Comparative genomic study of the Penicillium genus elucidates a diverse pangenome and 15 lateral gene transfer events.</title>
        <authorList>
            <person name="Petersen C."/>
            <person name="Sorensen T."/>
            <person name="Nielsen M.R."/>
            <person name="Sondergaard T.E."/>
            <person name="Sorensen J.L."/>
            <person name="Fitzpatrick D.A."/>
            <person name="Frisvad J.C."/>
            <person name="Nielsen K.L."/>
        </authorList>
    </citation>
    <scope>NUCLEOTIDE SEQUENCE</scope>
    <source>
        <strain evidence="5">IBT 35673</strain>
    </source>
</reference>
<evidence type="ECO:0000313" key="5">
    <source>
        <dbReference type="EMBL" id="KAJ5322739.1"/>
    </source>
</evidence>
<feature type="region of interest" description="Disordered" evidence="2">
    <location>
        <begin position="1"/>
        <end position="45"/>
    </location>
</feature>
<dbReference type="InterPro" id="IPR056884">
    <property type="entry name" value="NPHP3-like_N"/>
</dbReference>
<evidence type="ECO:0000259" key="3">
    <source>
        <dbReference type="Pfam" id="PF22939"/>
    </source>
</evidence>
<dbReference type="InterPro" id="IPR036770">
    <property type="entry name" value="Ankyrin_rpt-contain_sf"/>
</dbReference>
<gene>
    <name evidence="5" type="ORF">N7452_011028</name>
</gene>
<proteinExistence type="predicted"/>
<accession>A0A9W9Q1Q9</accession>
<feature type="compositionally biased region" description="Basic and acidic residues" evidence="2">
    <location>
        <begin position="26"/>
        <end position="40"/>
    </location>
</feature>
<dbReference type="Proteomes" id="UP001147695">
    <property type="component" value="Unassembled WGS sequence"/>
</dbReference>
<dbReference type="PANTHER" id="PTHR10039:SF16">
    <property type="entry name" value="GPI INOSITOL-DEACYLASE"/>
    <property type="match status" value="1"/>
</dbReference>
<dbReference type="Gene3D" id="3.40.50.300">
    <property type="entry name" value="P-loop containing nucleotide triphosphate hydrolases"/>
    <property type="match status" value="1"/>
</dbReference>